<accession>A0A915HT24</accession>
<evidence type="ECO:0000313" key="1">
    <source>
        <dbReference type="Proteomes" id="UP000887565"/>
    </source>
</evidence>
<sequence length="140" mass="15360">MGRFGATISAPNVSATAILVSAVRAPAVSAPAVPALAVSVPVKLFLSKESDKKTLNSHKLNEARENIIIDIVAGKFGHIFMKISRGFKNIVFCIECHKILTKSVSVFAQKNMENNETKKKGHRDVETIQLSRIYRARKKA</sequence>
<reference evidence="2" key="1">
    <citation type="submission" date="2022-11" db="UniProtKB">
        <authorList>
            <consortium name="WormBaseParasite"/>
        </authorList>
    </citation>
    <scope>IDENTIFICATION</scope>
</reference>
<keyword evidence="1" id="KW-1185">Reference proteome</keyword>
<name>A0A915HT24_ROMCU</name>
<organism evidence="1 2">
    <name type="scientific">Romanomermis culicivorax</name>
    <name type="common">Nematode worm</name>
    <dbReference type="NCBI Taxonomy" id="13658"/>
    <lineage>
        <taxon>Eukaryota</taxon>
        <taxon>Metazoa</taxon>
        <taxon>Ecdysozoa</taxon>
        <taxon>Nematoda</taxon>
        <taxon>Enoplea</taxon>
        <taxon>Dorylaimia</taxon>
        <taxon>Mermithida</taxon>
        <taxon>Mermithoidea</taxon>
        <taxon>Mermithidae</taxon>
        <taxon>Romanomermis</taxon>
    </lineage>
</organism>
<proteinExistence type="predicted"/>
<evidence type="ECO:0000313" key="2">
    <source>
        <dbReference type="WBParaSite" id="nRc.2.0.1.t04904-RA"/>
    </source>
</evidence>
<dbReference type="Proteomes" id="UP000887565">
    <property type="component" value="Unplaced"/>
</dbReference>
<dbReference type="WBParaSite" id="nRc.2.0.1.t04904-RA">
    <property type="protein sequence ID" value="nRc.2.0.1.t04904-RA"/>
    <property type="gene ID" value="nRc.2.0.1.g04904"/>
</dbReference>
<dbReference type="AlphaFoldDB" id="A0A915HT24"/>
<protein>
    <submittedName>
        <fullName evidence="2">Uncharacterized protein</fullName>
    </submittedName>
</protein>